<organism evidence="6 7">
    <name type="scientific">Corynebacterium kroppenstedtii</name>
    <dbReference type="NCBI Taxonomy" id="161879"/>
    <lineage>
        <taxon>Bacteria</taxon>
        <taxon>Bacillati</taxon>
        <taxon>Actinomycetota</taxon>
        <taxon>Actinomycetes</taxon>
        <taxon>Mycobacteriales</taxon>
        <taxon>Corynebacteriaceae</taxon>
        <taxon>Corynebacterium</taxon>
    </lineage>
</organism>
<evidence type="ECO:0000259" key="5">
    <source>
        <dbReference type="Pfam" id="PF03358"/>
    </source>
</evidence>
<evidence type="ECO:0000313" key="6">
    <source>
        <dbReference type="EMBL" id="PZR03651.1"/>
    </source>
</evidence>
<dbReference type="InterPro" id="IPR029039">
    <property type="entry name" value="Flavoprotein-like_sf"/>
</dbReference>
<evidence type="ECO:0000313" key="7">
    <source>
        <dbReference type="Proteomes" id="UP000249432"/>
    </source>
</evidence>
<keyword evidence="3" id="KW-0560">Oxidoreductase</keyword>
<feature type="compositionally biased region" description="Basic and acidic residues" evidence="4">
    <location>
        <begin position="192"/>
        <end position="216"/>
    </location>
</feature>
<dbReference type="SUPFAM" id="SSF52218">
    <property type="entry name" value="Flavoproteins"/>
    <property type="match status" value="1"/>
</dbReference>
<reference evidence="6 7" key="1">
    <citation type="submission" date="2017-08" db="EMBL/GenBank/DDBJ databases">
        <title>Infants hospitalized years apart are colonized by the same room-sourced microbial strains.</title>
        <authorList>
            <person name="Brooks B."/>
            <person name="Olm M.R."/>
            <person name="Firek B.A."/>
            <person name="Baker R."/>
            <person name="Thomas B.C."/>
            <person name="Morowitz M.J."/>
            <person name="Banfield J.F."/>
        </authorList>
    </citation>
    <scope>NUCLEOTIDE SEQUENCE [LARGE SCALE GENOMIC DNA]</scope>
    <source>
        <strain evidence="6">S2_003_000_R1_3</strain>
    </source>
</reference>
<evidence type="ECO:0000256" key="3">
    <source>
        <dbReference type="ARBA" id="ARBA00023002"/>
    </source>
</evidence>
<dbReference type="InterPro" id="IPR051814">
    <property type="entry name" value="NAD(P)H-dep_FMN_reductase"/>
</dbReference>
<sequence length="216" mass="22870">MKKVAVINAGVGAPSNTKMLIDSITGALESQVSKRGDAVEIEIINLRPLAKELATVMTTGMAGEELTQAKKTLSAADGVIAATPVFTSSYTGLFKMFMDSLDTNALNGMPVLIAATAGTPRHALMLDYAMRPLFTYLRATVMPTGVFAATEDFGQETDLTRRANRAASELAGYLLATTGAVEGFGPDLTEAAPERKDGVNVSHSRDFEDLLRGHEG</sequence>
<gene>
    <name evidence="6" type="ORF">DI525_09420</name>
</gene>
<accession>A0A2W5V118</accession>
<protein>
    <submittedName>
        <fullName evidence="6">Oxidoreductase</fullName>
    </submittedName>
</protein>
<dbReference type="PANTHER" id="PTHR43408:SF2">
    <property type="entry name" value="FMN REDUCTASE (NADPH)"/>
    <property type="match status" value="1"/>
</dbReference>
<dbReference type="GO" id="GO:0016491">
    <property type="term" value="F:oxidoreductase activity"/>
    <property type="evidence" value="ECO:0007669"/>
    <property type="project" value="UniProtKB-KW"/>
</dbReference>
<dbReference type="Gene3D" id="3.40.50.360">
    <property type="match status" value="1"/>
</dbReference>
<evidence type="ECO:0000256" key="1">
    <source>
        <dbReference type="ARBA" id="ARBA00022630"/>
    </source>
</evidence>
<evidence type="ECO:0000256" key="4">
    <source>
        <dbReference type="SAM" id="MobiDB-lite"/>
    </source>
</evidence>
<dbReference type="PANTHER" id="PTHR43408">
    <property type="entry name" value="FMN REDUCTASE (NADPH)"/>
    <property type="match status" value="1"/>
</dbReference>
<dbReference type="InterPro" id="IPR023932">
    <property type="entry name" value="CE1759_FMN_reduct"/>
</dbReference>
<dbReference type="Proteomes" id="UP000249432">
    <property type="component" value="Unassembled WGS sequence"/>
</dbReference>
<dbReference type="EMBL" id="QFRA01000032">
    <property type="protein sequence ID" value="PZR03651.1"/>
    <property type="molecule type" value="Genomic_DNA"/>
</dbReference>
<keyword evidence="2" id="KW-0288">FMN</keyword>
<dbReference type="InterPro" id="IPR005025">
    <property type="entry name" value="FMN_Rdtase-like_dom"/>
</dbReference>
<dbReference type="AlphaFoldDB" id="A0A2W5V118"/>
<dbReference type="RefSeq" id="WP_303735449.1">
    <property type="nucleotide sequence ID" value="NZ_CAKZHK010000007.1"/>
</dbReference>
<proteinExistence type="predicted"/>
<feature type="domain" description="NADPH-dependent FMN reductase-like" evidence="5">
    <location>
        <begin position="3"/>
        <end position="152"/>
    </location>
</feature>
<name>A0A2W5V118_9CORY</name>
<dbReference type="Pfam" id="PF03358">
    <property type="entry name" value="FMN_red"/>
    <property type="match status" value="1"/>
</dbReference>
<keyword evidence="1" id="KW-0285">Flavoprotein</keyword>
<evidence type="ECO:0000256" key="2">
    <source>
        <dbReference type="ARBA" id="ARBA00022643"/>
    </source>
</evidence>
<feature type="region of interest" description="Disordered" evidence="4">
    <location>
        <begin position="191"/>
        <end position="216"/>
    </location>
</feature>
<dbReference type="NCBIfam" id="TIGR04037">
    <property type="entry name" value="LLM_duo_CE1759"/>
    <property type="match status" value="1"/>
</dbReference>
<comment type="caution">
    <text evidence="6">The sequence shown here is derived from an EMBL/GenBank/DDBJ whole genome shotgun (WGS) entry which is preliminary data.</text>
</comment>